<name>A0ABP8E6E8_9MICO</name>
<evidence type="ECO:0000256" key="2">
    <source>
        <dbReference type="SAM" id="Phobius"/>
    </source>
</evidence>
<accession>A0ABP8E6E8</accession>
<dbReference type="Proteomes" id="UP001501594">
    <property type="component" value="Unassembled WGS sequence"/>
</dbReference>
<reference evidence="4" key="1">
    <citation type="journal article" date="2019" name="Int. J. Syst. Evol. Microbiol.">
        <title>The Global Catalogue of Microorganisms (GCM) 10K type strain sequencing project: providing services to taxonomists for standard genome sequencing and annotation.</title>
        <authorList>
            <consortium name="The Broad Institute Genomics Platform"/>
            <consortium name="The Broad Institute Genome Sequencing Center for Infectious Disease"/>
            <person name="Wu L."/>
            <person name="Ma J."/>
        </authorList>
    </citation>
    <scope>NUCLEOTIDE SEQUENCE [LARGE SCALE GENOMIC DNA]</scope>
    <source>
        <strain evidence="4">JCM 17442</strain>
    </source>
</reference>
<keyword evidence="4" id="KW-1185">Reference proteome</keyword>
<dbReference type="Pfam" id="PF14030">
    <property type="entry name" value="DUF4245"/>
    <property type="match status" value="1"/>
</dbReference>
<feature type="region of interest" description="Disordered" evidence="1">
    <location>
        <begin position="23"/>
        <end position="43"/>
    </location>
</feature>
<keyword evidence="2" id="KW-1133">Transmembrane helix</keyword>
<proteinExistence type="predicted"/>
<dbReference type="RefSeq" id="WP_344798293.1">
    <property type="nucleotide sequence ID" value="NZ_BAABAU010000005.1"/>
</dbReference>
<evidence type="ECO:0000313" key="3">
    <source>
        <dbReference type="EMBL" id="GAA4267722.1"/>
    </source>
</evidence>
<evidence type="ECO:0000256" key="1">
    <source>
        <dbReference type="SAM" id="MobiDB-lite"/>
    </source>
</evidence>
<organism evidence="3 4">
    <name type="scientific">Frondihabitans peucedani</name>
    <dbReference type="NCBI Taxonomy" id="598626"/>
    <lineage>
        <taxon>Bacteria</taxon>
        <taxon>Bacillati</taxon>
        <taxon>Actinomycetota</taxon>
        <taxon>Actinomycetes</taxon>
        <taxon>Micrococcales</taxon>
        <taxon>Microbacteriaceae</taxon>
        <taxon>Frondihabitans</taxon>
    </lineage>
</organism>
<keyword evidence="2" id="KW-0812">Transmembrane</keyword>
<evidence type="ECO:0000313" key="4">
    <source>
        <dbReference type="Proteomes" id="UP001501594"/>
    </source>
</evidence>
<comment type="caution">
    <text evidence="3">The sequence shown here is derived from an EMBL/GenBank/DDBJ whole genome shotgun (WGS) entry which is preliminary data.</text>
</comment>
<dbReference type="EMBL" id="BAABAU010000005">
    <property type="protein sequence ID" value="GAA4267722.1"/>
    <property type="molecule type" value="Genomic_DNA"/>
</dbReference>
<dbReference type="InterPro" id="IPR025339">
    <property type="entry name" value="DUF4245"/>
</dbReference>
<evidence type="ECO:0008006" key="5">
    <source>
        <dbReference type="Google" id="ProtNLM"/>
    </source>
</evidence>
<keyword evidence="2" id="KW-0472">Membrane</keyword>
<sequence>MSATPPPPPPPLGKQRAPRVVAELGRPETPSETAARKAASSRAHRENQTAFNLVIAIGVSVVIVVLLVLVVVRPGSSQLKSVDYLKVASQAQQQVTTSLVAPAMPSGWTSNRAEIKPAGSDGVQSWYVGFVTPDTQFISLTQGFKANQTWVSNQLGERDKTSSTSIGGLSWTIYDHRTDDGVGNSAYAMVTTKGDSTVVLAGTATDAEFRLLAKRSAAQLER</sequence>
<gene>
    <name evidence="3" type="ORF">GCM10022256_33340</name>
</gene>
<protein>
    <recommendedName>
        <fullName evidence="5">DUF4245 domain-containing protein</fullName>
    </recommendedName>
</protein>
<feature type="transmembrane region" description="Helical" evidence="2">
    <location>
        <begin position="50"/>
        <end position="72"/>
    </location>
</feature>